<dbReference type="VEuPathDB" id="FungiDB:FGRAMPH1_01G18289"/>
<dbReference type="KEGG" id="fgr:FGSG_12764"/>
<dbReference type="EnsemblFungi" id="CEF86990">
    <property type="protein sequence ID" value="CEF86990"/>
    <property type="gene ID" value="FGRRES_12764"/>
</dbReference>
<reference evidence="2 3" key="2">
    <citation type="journal article" date="2010" name="Nature">
        <title>Comparative genomics reveals mobile pathogenicity chromosomes in Fusarium.</title>
        <authorList>
            <person name="Ma L.J."/>
            <person name="van der Does H.C."/>
            <person name="Borkovich K.A."/>
            <person name="Coleman J.J."/>
            <person name="Daboussi M.J."/>
            <person name="Di Pietro A."/>
            <person name="Dufresne M."/>
            <person name="Freitag M."/>
            <person name="Grabherr M."/>
            <person name="Henrissat B."/>
            <person name="Houterman P.M."/>
            <person name="Kang S."/>
            <person name="Shim W.B."/>
            <person name="Woloshuk C."/>
            <person name="Xie X."/>
            <person name="Xu J.R."/>
            <person name="Antoniw J."/>
            <person name="Baker S.E."/>
            <person name="Bluhm B.H."/>
            <person name="Breakspear A."/>
            <person name="Brown D.W."/>
            <person name="Butchko R.A."/>
            <person name="Chapman S."/>
            <person name="Coulson R."/>
            <person name="Coutinho P.M."/>
            <person name="Danchin E.G."/>
            <person name="Diener A."/>
            <person name="Gale L.R."/>
            <person name="Gardiner D.M."/>
            <person name="Goff S."/>
            <person name="Hammond-Kosack K.E."/>
            <person name="Hilburn K."/>
            <person name="Hua-Van A."/>
            <person name="Jonkers W."/>
            <person name="Kazan K."/>
            <person name="Kodira C.D."/>
            <person name="Koehrsen M."/>
            <person name="Kumar L."/>
            <person name="Lee Y.H."/>
            <person name="Li L."/>
            <person name="Manners J.M."/>
            <person name="Miranda-Saavedra D."/>
            <person name="Mukherjee M."/>
            <person name="Park G."/>
            <person name="Park J."/>
            <person name="Park S.Y."/>
            <person name="Proctor R.H."/>
            <person name="Regev A."/>
            <person name="Ruiz-Roldan M.C."/>
            <person name="Sain D."/>
            <person name="Sakthikumar S."/>
            <person name="Sykes S."/>
            <person name="Schwartz D.C."/>
            <person name="Turgeon B.G."/>
            <person name="Wapinski I."/>
            <person name="Yoder O."/>
            <person name="Young S."/>
            <person name="Zeng Q."/>
            <person name="Zhou S."/>
            <person name="Galagan J."/>
            <person name="Cuomo C.A."/>
            <person name="Kistler H.C."/>
            <person name="Rep M."/>
        </authorList>
    </citation>
    <scope>GENOME REANNOTATION</scope>
    <source>
        <strain evidence="3">ATCC MYA-4620 / CBS 123657 / FGSC 9075 / NRRL 31084 / PH-1</strain>
        <strain evidence="2">PH-1 / ATCC MYA-4620 / FGSC 9075 / NRRL 31084</strain>
    </source>
</reference>
<name>I1S7E1_GIBZE</name>
<accession>A0A098DYQ4</accession>
<keyword evidence="3" id="KW-1185">Reference proteome</keyword>
<evidence type="ECO:0000313" key="2">
    <source>
        <dbReference type="EnsemblFungi" id="CEF86990"/>
    </source>
</evidence>
<reference evidence="1 3" key="3">
    <citation type="journal article" date="2015" name="BMC Genomics">
        <title>The completed genome sequence of the pathogenic ascomycete fungus Fusarium graminearum.</title>
        <authorList>
            <person name="King R."/>
            <person name="Urban M."/>
            <person name="Hammond-Kosack M.C."/>
            <person name="Hassani-Pak K."/>
            <person name="Hammond-Kosack K.E."/>
        </authorList>
    </citation>
    <scope>NUCLEOTIDE SEQUENCE [LARGE SCALE GENOMIC DNA]</scope>
    <source>
        <strain evidence="3">ATCC MYA-4620 / CBS 123657 / FGSC 9075 / NRRL 31084 / PH-1</strain>
        <strain evidence="1">PH-1</strain>
    </source>
</reference>
<dbReference type="Proteomes" id="UP000070720">
    <property type="component" value="Chromosome 3"/>
</dbReference>
<dbReference type="EMBL" id="HG970334">
    <property type="protein sequence ID" value="CEF86990.1"/>
    <property type="molecule type" value="Genomic_DNA"/>
</dbReference>
<dbReference type="RefSeq" id="XP_011324151.1">
    <property type="nucleotide sequence ID" value="XM_011325849.1"/>
</dbReference>
<accession>I1S7E1</accession>
<protein>
    <submittedName>
        <fullName evidence="1">Chromosome 3, complete genome</fullName>
    </submittedName>
</protein>
<evidence type="ECO:0000313" key="1">
    <source>
        <dbReference type="EMBL" id="CEF86990.1"/>
    </source>
</evidence>
<evidence type="ECO:0000313" key="3">
    <source>
        <dbReference type="Proteomes" id="UP000070720"/>
    </source>
</evidence>
<gene>
    <name evidence="1" type="ORF">FGRAMPH1_01T18289</name>
</gene>
<dbReference type="HOGENOM" id="CLU_3050478_0_0_1"/>
<sequence length="54" mass="5858">MCNPVRPAMNCKTGSSELVNYANGVCAHNLTHNCFEKAAPNDTLCIMCRNQCPA</sequence>
<dbReference type="InParanoid" id="I1S7E1"/>
<reference evidence="2 3" key="1">
    <citation type="journal article" date="2007" name="Science">
        <title>The Fusarium graminearum genome reveals a link between localized polymorphism and pathogen specialization.</title>
        <authorList>
            <person name="Cuomo C.A."/>
            <person name="Gueldener U."/>
            <person name="Xu J.-R."/>
            <person name="Trail F."/>
            <person name="Turgeon B.G."/>
            <person name="Di Pietro A."/>
            <person name="Walton J.D."/>
            <person name="Ma L.-J."/>
            <person name="Baker S.E."/>
            <person name="Rep M."/>
            <person name="Adam G."/>
            <person name="Antoniw J."/>
            <person name="Baldwin T."/>
            <person name="Calvo S.E."/>
            <person name="Chang Y.-L."/>
            <person name="DeCaprio D."/>
            <person name="Gale L.R."/>
            <person name="Gnerre S."/>
            <person name="Goswami R.S."/>
            <person name="Hammond-Kosack K."/>
            <person name="Harris L.J."/>
            <person name="Hilburn K."/>
            <person name="Kennell J.C."/>
            <person name="Kroken S."/>
            <person name="Magnuson J.K."/>
            <person name="Mannhaupt G."/>
            <person name="Mauceli E.W."/>
            <person name="Mewes H.-W."/>
            <person name="Mitterbauer R."/>
            <person name="Muehlbauer G."/>
            <person name="Muensterkoetter M."/>
            <person name="Nelson D."/>
            <person name="O'Donnell K."/>
            <person name="Ouellet T."/>
            <person name="Qi W."/>
            <person name="Quesneville H."/>
            <person name="Roncero M.I.G."/>
            <person name="Seong K.-Y."/>
            <person name="Tetko I.V."/>
            <person name="Urban M."/>
            <person name="Waalwijk C."/>
            <person name="Ward T.J."/>
            <person name="Yao J."/>
            <person name="Birren B.W."/>
            <person name="Kistler H.C."/>
        </authorList>
    </citation>
    <scope>NUCLEOTIDE SEQUENCE [LARGE SCALE GENOMIC DNA]</scope>
    <source>
        <strain evidence="3">ATCC MYA-4620 / CBS 123657 / FGSC 9075 / NRRL 31084 / PH-1</strain>
        <strain evidence="2">PH-1 / ATCC MYA-4620 / FGSC 9075 / NRRL 31084</strain>
    </source>
</reference>
<organism evidence="1 3">
    <name type="scientific">Gibberella zeae (strain ATCC MYA-4620 / CBS 123657 / FGSC 9075 / NRRL 31084 / PH-1)</name>
    <name type="common">Wheat head blight fungus</name>
    <name type="synonym">Fusarium graminearum</name>
    <dbReference type="NCBI Taxonomy" id="229533"/>
    <lineage>
        <taxon>Eukaryota</taxon>
        <taxon>Fungi</taxon>
        <taxon>Dikarya</taxon>
        <taxon>Ascomycota</taxon>
        <taxon>Pezizomycotina</taxon>
        <taxon>Sordariomycetes</taxon>
        <taxon>Hypocreomycetidae</taxon>
        <taxon>Hypocreales</taxon>
        <taxon>Nectriaceae</taxon>
        <taxon>Fusarium</taxon>
    </lineage>
</organism>
<proteinExistence type="predicted"/>
<reference evidence="2" key="4">
    <citation type="submission" date="2017-01" db="UniProtKB">
        <authorList>
            <consortium name="EnsemblFungi"/>
        </authorList>
    </citation>
    <scope>IDENTIFICATION</scope>
    <source>
        <strain evidence="2">PH-1 / ATCC MYA-4620 / FGSC 9075 / NRRL 31084</strain>
    </source>
</reference>
<dbReference type="AlphaFoldDB" id="I1S7E1"/>